<dbReference type="PANTHER" id="PTHR38478:SF1">
    <property type="entry name" value="ZINC DEPENDENT METALLOPROTEASE DOMAIN LIPOPROTEIN"/>
    <property type="match status" value="1"/>
</dbReference>
<dbReference type="EMBL" id="JAQNVG010000002">
    <property type="protein sequence ID" value="MDC2234395.1"/>
    <property type="molecule type" value="Genomic_DNA"/>
</dbReference>
<accession>A0AAP3WEC3</accession>
<dbReference type="Pfam" id="PF17148">
    <property type="entry name" value="DUF5117"/>
    <property type="match status" value="1"/>
</dbReference>
<feature type="domain" description="DUF5118" evidence="3">
    <location>
        <begin position="60"/>
        <end position="109"/>
    </location>
</feature>
<dbReference type="AlphaFoldDB" id="A0AAP3WEC3"/>
<evidence type="ECO:0000313" key="5">
    <source>
        <dbReference type="Proteomes" id="UP001217776"/>
    </source>
</evidence>
<evidence type="ECO:0000313" key="4">
    <source>
        <dbReference type="EMBL" id="MDC2234395.1"/>
    </source>
</evidence>
<dbReference type="SUPFAM" id="SSF55486">
    <property type="entry name" value="Metalloproteases ('zincins'), catalytic domain"/>
    <property type="match status" value="1"/>
</dbReference>
<keyword evidence="4" id="KW-0645">Protease</keyword>
<gene>
    <name evidence="4" type="ORF">PO127_01375</name>
</gene>
<evidence type="ECO:0000259" key="2">
    <source>
        <dbReference type="Pfam" id="PF17148"/>
    </source>
</evidence>
<dbReference type="RefSeq" id="WP_008767498.1">
    <property type="nucleotide sequence ID" value="NZ_BAABXH010000001.1"/>
</dbReference>
<dbReference type="GO" id="GO:0008237">
    <property type="term" value="F:metallopeptidase activity"/>
    <property type="evidence" value="ECO:0007669"/>
    <property type="project" value="UniProtKB-KW"/>
</dbReference>
<dbReference type="Pfam" id="PF16313">
    <property type="entry name" value="DUF4953"/>
    <property type="match status" value="1"/>
</dbReference>
<dbReference type="InterPro" id="IPR032534">
    <property type="entry name" value="EcxA_zinc-bd"/>
</dbReference>
<keyword evidence="4" id="KW-0378">Hydrolase</keyword>
<dbReference type="InterPro" id="IPR033413">
    <property type="entry name" value="DUF5117"/>
</dbReference>
<dbReference type="Proteomes" id="UP001217776">
    <property type="component" value="Unassembled WGS sequence"/>
</dbReference>
<keyword evidence="4" id="KW-0482">Metalloprotease</keyword>
<dbReference type="Pfam" id="PF17162">
    <property type="entry name" value="DUF5118"/>
    <property type="match status" value="1"/>
</dbReference>
<organism evidence="4 5">
    <name type="scientific">Bacteroides thetaiotaomicron</name>
    <dbReference type="NCBI Taxonomy" id="818"/>
    <lineage>
        <taxon>Bacteria</taxon>
        <taxon>Pseudomonadati</taxon>
        <taxon>Bacteroidota</taxon>
        <taxon>Bacteroidia</taxon>
        <taxon>Bacteroidales</taxon>
        <taxon>Bacteroidaceae</taxon>
        <taxon>Bacteroides</taxon>
    </lineage>
</organism>
<dbReference type="InterPro" id="IPR024079">
    <property type="entry name" value="MetalloPept_cat_dom_sf"/>
</dbReference>
<dbReference type="InterPro" id="IPR034032">
    <property type="entry name" value="Zn_MMP-like_bac"/>
</dbReference>
<proteinExistence type="predicted"/>
<evidence type="ECO:0000259" key="1">
    <source>
        <dbReference type="Pfam" id="PF16313"/>
    </source>
</evidence>
<reference evidence="4" key="1">
    <citation type="submission" date="2022-10" db="EMBL/GenBank/DDBJ databases">
        <title>Human gut microbiome strain richness.</title>
        <authorList>
            <person name="Chen-Liaw A."/>
        </authorList>
    </citation>
    <scope>NUCLEOTIDE SEQUENCE</scope>
    <source>
        <strain evidence="4">1001283st1_A3_1001283B150304_161114</strain>
    </source>
</reference>
<comment type="caution">
    <text evidence="4">The sequence shown here is derived from an EMBL/GenBank/DDBJ whole genome shotgun (WGS) entry which is preliminary data.</text>
</comment>
<protein>
    <submittedName>
        <fullName evidence="4">Zinc-dependent metalloprotease</fullName>
    </submittedName>
</protein>
<dbReference type="InterPro" id="IPR033428">
    <property type="entry name" value="DUF5118"/>
</dbReference>
<dbReference type="CDD" id="cd04276">
    <property type="entry name" value="ZnMc_MMP_like_2"/>
    <property type="match status" value="1"/>
</dbReference>
<feature type="domain" description="EcxA zinc-binding" evidence="1">
    <location>
        <begin position="447"/>
        <end position="750"/>
    </location>
</feature>
<feature type="domain" description="DUF5117" evidence="2">
    <location>
        <begin position="119"/>
        <end position="313"/>
    </location>
</feature>
<dbReference type="PANTHER" id="PTHR38478">
    <property type="entry name" value="PEPTIDASE M1A AND M12B"/>
    <property type="match status" value="1"/>
</dbReference>
<sequence>MDGMIISIGNKLKNDKTLKKLYLLLLVALCGALITPAVAKKKNKKKASTEATTKKEKKETKYDKLFKDKKVTTAKGFITLHKLDNKIYFELPIKVMNRDILLGSTIVETTDNQFGCVGEKSGDPFLIRFVQRDSTITLRRVQAGQFSEDREIKKRLVSSTMPAIAETFEIKAYNNDSTAVVFDMTDYLLSDKKNLSPFSPYSMMEMMGADISKDFEKESSFIQGVKGFEDNVSIRSLLTYKISVGMKGNYAVKKMPFTAVMNRSFILLPEQPMRPRYADPRIGIFEHSVVEFASEGRGLRTRHIAHRWNLEPSDSAAYLRGELVEPKKPIVFYIDDTFPLSWNKYIHKGVEVWQKAFEKIGFKNAIIAKDFPKDDPNFDPENIKYSCIRYAPSTVANAMGPSWIDPRSGEIINASVTVFHNIVQLVQYWRFLQTAPADEEVRDVVLREDLLGDCIAYVLSHEVGHTLSLMHNMAGSSSIPVESLRDPKFTQEFGTTYSIMDYARNNYIAQPGDKERGVRLTPPELGAYDYYAIAWLYTPIFEAKTAEEEIPILDKWISEKSGDVKYRYGKQQFRRRFDPSSVEEDLGDDPVKASEYGRRNLQYLLKHINDWVADKDKDFEFRTAVYDEIVYAYVRYLTFVLGDIGGIYLNERYDGDQRPSFKTVSKQQQKKALNFLLNELKDLSWLDARETLKEFPIRTSVAMQMEDAIIDGILSRCGAVAICSGKATSAPYTQKEYLADIERFVWAPTRAGRTLTETEMRLQMNYLTKLIEGSVAGVAKNATRKGIADMYAHIEVPEWLKAASRERFGIISEEFMGCFNNKPREMQAARLEEISGFDDDVDLKAPIEPMEHIYYGELKKVRSLVAASASTGSADTQRHYRLLLYKIDQALK</sequence>
<dbReference type="Gene3D" id="3.40.390.10">
    <property type="entry name" value="Collagenase (Catalytic Domain)"/>
    <property type="match status" value="1"/>
</dbReference>
<name>A0AAP3WEC3_BACT4</name>
<evidence type="ECO:0000259" key="3">
    <source>
        <dbReference type="Pfam" id="PF17162"/>
    </source>
</evidence>